<name>A0A919Q6F7_9ACTN</name>
<evidence type="ECO:0000256" key="3">
    <source>
        <dbReference type="ARBA" id="ARBA00020422"/>
    </source>
</evidence>
<evidence type="ECO:0000256" key="2">
    <source>
        <dbReference type="ARBA" id="ARBA00004496"/>
    </source>
</evidence>
<sequence>MAERKITVESEVGLHARPAATFVQTATKAAMDVTIAKMGGTGAPVNAKSILSVLALDVRHGDTIIITADGEGADAVLDQLAAIASAT</sequence>
<dbReference type="InterPro" id="IPR001020">
    <property type="entry name" value="PTS_HPr_His_P_site"/>
</dbReference>
<evidence type="ECO:0000256" key="1">
    <source>
        <dbReference type="ARBA" id="ARBA00003681"/>
    </source>
</evidence>
<dbReference type="Proteomes" id="UP000640052">
    <property type="component" value="Unassembled WGS sequence"/>
</dbReference>
<evidence type="ECO:0000256" key="5">
    <source>
        <dbReference type="ARBA" id="ARBA00022683"/>
    </source>
</evidence>
<evidence type="ECO:0000256" key="4">
    <source>
        <dbReference type="ARBA" id="ARBA00022490"/>
    </source>
</evidence>
<evidence type="ECO:0000259" key="6">
    <source>
        <dbReference type="PROSITE" id="PS51350"/>
    </source>
</evidence>
<dbReference type="NCBIfam" id="TIGR01003">
    <property type="entry name" value="PTS_HPr_family"/>
    <property type="match status" value="1"/>
</dbReference>
<comment type="caution">
    <text evidence="7">The sequence shown here is derived from an EMBL/GenBank/DDBJ whole genome shotgun (WGS) entry which is preliminary data.</text>
</comment>
<feature type="domain" description="HPr" evidence="6">
    <location>
        <begin position="1"/>
        <end position="87"/>
    </location>
</feature>
<dbReference type="AlphaFoldDB" id="A0A919Q6F7"/>
<dbReference type="InterPro" id="IPR035895">
    <property type="entry name" value="HPr-like_sf"/>
</dbReference>
<evidence type="ECO:0000313" key="8">
    <source>
        <dbReference type="Proteomes" id="UP000640052"/>
    </source>
</evidence>
<dbReference type="PROSITE" id="PS51350">
    <property type="entry name" value="PTS_HPR_DOM"/>
    <property type="match status" value="1"/>
</dbReference>
<dbReference type="CDD" id="cd00367">
    <property type="entry name" value="PTS-HPr_like"/>
    <property type="match status" value="1"/>
</dbReference>
<comment type="function">
    <text evidence="1">General (non sugar-specific) component of the phosphoenolpyruvate-dependent sugar phosphotransferase system (sugar PTS). This major carbohydrate active-transport system catalyzes the phosphorylation of incoming sugar substrates concomitantly with their translocation across the cell membrane. The phosphoryl group from phosphoenolpyruvate (PEP) is transferred to the phosphoryl carrier protein HPr by enzyme I. Phospho-HPr then transfers it to the PTS EIIA domain.</text>
</comment>
<accession>A0A919Q6F7</accession>
<evidence type="ECO:0000313" key="7">
    <source>
        <dbReference type="EMBL" id="GIH22104.1"/>
    </source>
</evidence>
<gene>
    <name evidence="7" type="ORF">Aph01nite_04140</name>
</gene>
<dbReference type="SUPFAM" id="SSF55594">
    <property type="entry name" value="HPr-like"/>
    <property type="match status" value="1"/>
</dbReference>
<dbReference type="PANTHER" id="PTHR33705:SF2">
    <property type="entry name" value="PHOSPHOCARRIER PROTEIN NPR"/>
    <property type="match status" value="1"/>
</dbReference>
<proteinExistence type="predicted"/>
<dbReference type="RefSeq" id="WP_204038950.1">
    <property type="nucleotide sequence ID" value="NZ_BOOA01000002.1"/>
</dbReference>
<keyword evidence="8" id="KW-1185">Reference proteome</keyword>
<protein>
    <recommendedName>
        <fullName evidence="3">Phosphocarrier protein HPr</fullName>
    </recommendedName>
</protein>
<dbReference type="InterPro" id="IPR050399">
    <property type="entry name" value="HPr"/>
</dbReference>
<dbReference type="PANTHER" id="PTHR33705">
    <property type="entry name" value="PHOSPHOCARRIER PROTEIN HPR"/>
    <property type="match status" value="1"/>
</dbReference>
<dbReference type="InterPro" id="IPR000032">
    <property type="entry name" value="HPr-like"/>
</dbReference>
<dbReference type="GO" id="GO:0009401">
    <property type="term" value="P:phosphoenolpyruvate-dependent sugar phosphotransferase system"/>
    <property type="evidence" value="ECO:0007669"/>
    <property type="project" value="UniProtKB-KW"/>
</dbReference>
<dbReference type="PRINTS" id="PR00107">
    <property type="entry name" value="PHOSPHOCPHPR"/>
</dbReference>
<dbReference type="PROSITE" id="PS00369">
    <property type="entry name" value="PTS_HPR_HIS"/>
    <property type="match status" value="1"/>
</dbReference>
<comment type="subcellular location">
    <subcellularLocation>
        <location evidence="2">Cytoplasm</location>
    </subcellularLocation>
</comment>
<organism evidence="7 8">
    <name type="scientific">Acrocarpospora phusangensis</name>
    <dbReference type="NCBI Taxonomy" id="1070424"/>
    <lineage>
        <taxon>Bacteria</taxon>
        <taxon>Bacillati</taxon>
        <taxon>Actinomycetota</taxon>
        <taxon>Actinomycetes</taxon>
        <taxon>Streptosporangiales</taxon>
        <taxon>Streptosporangiaceae</taxon>
        <taxon>Acrocarpospora</taxon>
    </lineage>
</organism>
<dbReference type="GO" id="GO:0005737">
    <property type="term" value="C:cytoplasm"/>
    <property type="evidence" value="ECO:0007669"/>
    <property type="project" value="UniProtKB-SubCell"/>
</dbReference>
<keyword evidence="5" id="KW-0598">Phosphotransferase system</keyword>
<keyword evidence="4" id="KW-0963">Cytoplasm</keyword>
<dbReference type="Pfam" id="PF00381">
    <property type="entry name" value="PTS-HPr"/>
    <property type="match status" value="1"/>
</dbReference>
<dbReference type="Gene3D" id="3.30.1340.10">
    <property type="entry name" value="HPr-like"/>
    <property type="match status" value="1"/>
</dbReference>
<reference evidence="7" key="1">
    <citation type="submission" date="2021-01" db="EMBL/GenBank/DDBJ databases">
        <title>Whole genome shotgun sequence of Acrocarpospora phusangensis NBRC 108782.</title>
        <authorList>
            <person name="Komaki H."/>
            <person name="Tamura T."/>
        </authorList>
    </citation>
    <scope>NUCLEOTIDE SEQUENCE</scope>
    <source>
        <strain evidence="7">NBRC 108782</strain>
    </source>
</reference>
<dbReference type="EMBL" id="BOOA01000002">
    <property type="protein sequence ID" value="GIH22104.1"/>
    <property type="molecule type" value="Genomic_DNA"/>
</dbReference>